<dbReference type="EMBL" id="JAQQAF010000009">
    <property type="protein sequence ID" value="KAJ8461178.1"/>
    <property type="molecule type" value="Genomic_DNA"/>
</dbReference>
<organism evidence="1 2">
    <name type="scientific">Ensete ventricosum</name>
    <name type="common">Abyssinian banana</name>
    <name type="synonym">Musa ensete</name>
    <dbReference type="NCBI Taxonomy" id="4639"/>
    <lineage>
        <taxon>Eukaryota</taxon>
        <taxon>Viridiplantae</taxon>
        <taxon>Streptophyta</taxon>
        <taxon>Embryophyta</taxon>
        <taxon>Tracheophyta</taxon>
        <taxon>Spermatophyta</taxon>
        <taxon>Magnoliopsida</taxon>
        <taxon>Liliopsida</taxon>
        <taxon>Zingiberales</taxon>
        <taxon>Musaceae</taxon>
        <taxon>Ensete</taxon>
    </lineage>
</organism>
<dbReference type="Proteomes" id="UP001222027">
    <property type="component" value="Unassembled WGS sequence"/>
</dbReference>
<dbReference type="AlphaFoldDB" id="A0AAV8Q3G1"/>
<accession>A0AAV8Q3G1</accession>
<gene>
    <name evidence="1" type="ORF">OPV22_034104</name>
</gene>
<keyword evidence="2" id="KW-1185">Reference proteome</keyword>
<sequence length="167" mass="18430">MRGREQSLSTVLAGGEKGGWEKKKTGWGSESCAMMRRGAVGGGWWWWSVARGVGIWRRCGRTSCRFATVVGLELRLLVSADFDSVGATRRDATRVRPLSDFCPSTVVGWRGRLRPTNSSGDVAFEIPATKSGLKRALFGFGPNPILFTSERVSNCVKTGEWIKFYSF</sequence>
<evidence type="ECO:0000313" key="2">
    <source>
        <dbReference type="Proteomes" id="UP001222027"/>
    </source>
</evidence>
<comment type="caution">
    <text evidence="1">The sequence shown here is derived from an EMBL/GenBank/DDBJ whole genome shotgun (WGS) entry which is preliminary data.</text>
</comment>
<reference evidence="1 2" key="1">
    <citation type="submission" date="2022-12" db="EMBL/GenBank/DDBJ databases">
        <title>Chromosome-scale assembly of the Ensete ventricosum genome.</title>
        <authorList>
            <person name="Dussert Y."/>
            <person name="Stocks J."/>
            <person name="Wendawek A."/>
            <person name="Woldeyes F."/>
            <person name="Nichols R.A."/>
            <person name="Borrell J.S."/>
        </authorList>
    </citation>
    <scope>NUCLEOTIDE SEQUENCE [LARGE SCALE GENOMIC DNA]</scope>
    <source>
        <strain evidence="2">cv. Maze</strain>
        <tissue evidence="1">Seeds</tissue>
    </source>
</reference>
<proteinExistence type="predicted"/>
<name>A0AAV8Q3G1_ENSVE</name>
<protein>
    <submittedName>
        <fullName evidence="1">Uncharacterized protein</fullName>
    </submittedName>
</protein>
<evidence type="ECO:0000313" key="1">
    <source>
        <dbReference type="EMBL" id="KAJ8461178.1"/>
    </source>
</evidence>